<reference evidence="1" key="1">
    <citation type="journal article" date="2021" name="bioRxiv">
        <title>Whole Genome Assembly and Annotation of Northern Wild Rice, Zizania palustris L., Supports a Whole Genome Duplication in the Zizania Genus.</title>
        <authorList>
            <person name="Haas M."/>
            <person name="Kono T."/>
            <person name="Macchietto M."/>
            <person name="Millas R."/>
            <person name="McGilp L."/>
            <person name="Shao M."/>
            <person name="Duquette J."/>
            <person name="Hirsch C.N."/>
            <person name="Kimball J."/>
        </authorList>
    </citation>
    <scope>NUCLEOTIDE SEQUENCE</scope>
    <source>
        <tissue evidence="1">Fresh leaf tissue</tissue>
    </source>
</reference>
<accession>A0A8J5X5D7</accession>
<dbReference type="AlphaFoldDB" id="A0A8J5X5D7"/>
<keyword evidence="2" id="KW-1185">Reference proteome</keyword>
<dbReference type="EMBL" id="JAAALK010000079">
    <property type="protein sequence ID" value="KAG8100563.1"/>
    <property type="molecule type" value="Genomic_DNA"/>
</dbReference>
<name>A0A8J5X5D7_ZIZPA</name>
<reference evidence="1" key="2">
    <citation type="submission" date="2021-02" db="EMBL/GenBank/DDBJ databases">
        <authorList>
            <person name="Kimball J.A."/>
            <person name="Haas M.W."/>
            <person name="Macchietto M."/>
            <person name="Kono T."/>
            <person name="Duquette J."/>
            <person name="Shao M."/>
        </authorList>
    </citation>
    <scope>NUCLEOTIDE SEQUENCE</scope>
    <source>
        <tissue evidence="1">Fresh leaf tissue</tissue>
    </source>
</reference>
<comment type="caution">
    <text evidence="1">The sequence shown here is derived from an EMBL/GenBank/DDBJ whole genome shotgun (WGS) entry which is preliminary data.</text>
</comment>
<proteinExistence type="predicted"/>
<evidence type="ECO:0000313" key="1">
    <source>
        <dbReference type="EMBL" id="KAG8100563.1"/>
    </source>
</evidence>
<evidence type="ECO:0000313" key="2">
    <source>
        <dbReference type="Proteomes" id="UP000729402"/>
    </source>
</evidence>
<sequence>MPRNILVKTTHNMMHNVDWIENGIPYTEVMEVAAEAVRRSSMAFRRITFTATVACSSSLLFSPTAMRHGYCDRSKGHRGDAAKAEDDDAIQRCWTAGGEEHGRNSRLVTWH</sequence>
<gene>
    <name evidence="1" type="ORF">GUJ93_ZPchr0013g35042</name>
</gene>
<dbReference type="Proteomes" id="UP000729402">
    <property type="component" value="Unassembled WGS sequence"/>
</dbReference>
<organism evidence="1 2">
    <name type="scientific">Zizania palustris</name>
    <name type="common">Northern wild rice</name>
    <dbReference type="NCBI Taxonomy" id="103762"/>
    <lineage>
        <taxon>Eukaryota</taxon>
        <taxon>Viridiplantae</taxon>
        <taxon>Streptophyta</taxon>
        <taxon>Embryophyta</taxon>
        <taxon>Tracheophyta</taxon>
        <taxon>Spermatophyta</taxon>
        <taxon>Magnoliopsida</taxon>
        <taxon>Liliopsida</taxon>
        <taxon>Poales</taxon>
        <taxon>Poaceae</taxon>
        <taxon>BOP clade</taxon>
        <taxon>Oryzoideae</taxon>
        <taxon>Oryzeae</taxon>
        <taxon>Zizaniinae</taxon>
        <taxon>Zizania</taxon>
    </lineage>
</organism>
<protein>
    <submittedName>
        <fullName evidence="1">Uncharacterized protein</fullName>
    </submittedName>
</protein>